<sequence>MPIMHHPRSFIPPFIIRELENIHLGRYSYGASKAFKSLPADIEDVLFVLKAIVRRRREKPIQRLLDEDRISDNRCKKLFWDGLDKRLRRVILGELGKKKDRVPSVKKASKAARKVLEKRDDIDTEVKNKSERDRGVSALKAQLIHVRNLVAILHQVDDDDVVYATAYAQLILIAPAVAEMIPLPVRWSKAKTSGVTDRTLDDGGRTRNVNEPDGRSGPSEKQASNSQRAETNSNNTRRATAKRVTCEASVLYTMKRIEEVKHYRS</sequence>
<feature type="compositionally biased region" description="Polar residues" evidence="1">
    <location>
        <begin position="219"/>
        <end position="238"/>
    </location>
</feature>
<feature type="compositionally biased region" description="Basic and acidic residues" evidence="1">
    <location>
        <begin position="198"/>
        <end position="214"/>
    </location>
</feature>
<evidence type="ECO:0000313" key="2">
    <source>
        <dbReference type="EMBL" id="KAF5352423.1"/>
    </source>
</evidence>
<organism evidence="2 3">
    <name type="scientific">Leucocoprinus leucothites</name>
    <dbReference type="NCBI Taxonomy" id="201217"/>
    <lineage>
        <taxon>Eukaryota</taxon>
        <taxon>Fungi</taxon>
        <taxon>Dikarya</taxon>
        <taxon>Basidiomycota</taxon>
        <taxon>Agaricomycotina</taxon>
        <taxon>Agaricomycetes</taxon>
        <taxon>Agaricomycetidae</taxon>
        <taxon>Agaricales</taxon>
        <taxon>Agaricineae</taxon>
        <taxon>Agaricaceae</taxon>
        <taxon>Leucocoprinus</taxon>
    </lineage>
</organism>
<name>A0A8H5FXI6_9AGAR</name>
<comment type="caution">
    <text evidence="2">The sequence shown here is derived from an EMBL/GenBank/DDBJ whole genome shotgun (WGS) entry which is preliminary data.</text>
</comment>
<proteinExistence type="predicted"/>
<gene>
    <name evidence="2" type="ORF">D9756_006298</name>
</gene>
<dbReference type="AlphaFoldDB" id="A0A8H5FXI6"/>
<reference evidence="2 3" key="1">
    <citation type="journal article" date="2020" name="ISME J.">
        <title>Uncovering the hidden diversity of litter-decomposition mechanisms in mushroom-forming fungi.</title>
        <authorList>
            <person name="Floudas D."/>
            <person name="Bentzer J."/>
            <person name="Ahren D."/>
            <person name="Johansson T."/>
            <person name="Persson P."/>
            <person name="Tunlid A."/>
        </authorList>
    </citation>
    <scope>NUCLEOTIDE SEQUENCE [LARGE SCALE GENOMIC DNA]</scope>
    <source>
        <strain evidence="2 3">CBS 146.42</strain>
    </source>
</reference>
<evidence type="ECO:0000313" key="3">
    <source>
        <dbReference type="Proteomes" id="UP000559027"/>
    </source>
</evidence>
<dbReference type="EMBL" id="JAACJO010000011">
    <property type="protein sequence ID" value="KAF5352423.1"/>
    <property type="molecule type" value="Genomic_DNA"/>
</dbReference>
<accession>A0A8H5FXI6</accession>
<keyword evidence="3" id="KW-1185">Reference proteome</keyword>
<dbReference type="Proteomes" id="UP000559027">
    <property type="component" value="Unassembled WGS sequence"/>
</dbReference>
<protein>
    <submittedName>
        <fullName evidence="2">Uncharacterized protein</fullName>
    </submittedName>
</protein>
<evidence type="ECO:0000256" key="1">
    <source>
        <dbReference type="SAM" id="MobiDB-lite"/>
    </source>
</evidence>
<feature type="region of interest" description="Disordered" evidence="1">
    <location>
        <begin position="192"/>
        <end position="241"/>
    </location>
</feature>